<dbReference type="Gene3D" id="1.20.120.740">
    <property type="entry name" value="YgfB uncharacterised protein family UPF0149, PF03695"/>
    <property type="match status" value="1"/>
</dbReference>
<evidence type="ECO:0008006" key="4">
    <source>
        <dbReference type="Google" id="ProtNLM"/>
    </source>
</evidence>
<name>A0AAU9CDN4_9GAMM</name>
<evidence type="ECO:0000313" key="3">
    <source>
        <dbReference type="Proteomes" id="UP001321825"/>
    </source>
</evidence>
<dbReference type="InterPro" id="IPR036255">
    <property type="entry name" value="YgfB-like_sf"/>
</dbReference>
<proteinExistence type="inferred from homology"/>
<keyword evidence="3" id="KW-1185">Reference proteome</keyword>
<dbReference type="GO" id="GO:0005829">
    <property type="term" value="C:cytosol"/>
    <property type="evidence" value="ECO:0007669"/>
    <property type="project" value="TreeGrafter"/>
</dbReference>
<dbReference type="EMBL" id="AP024714">
    <property type="protein sequence ID" value="BCX81080.1"/>
    <property type="molecule type" value="Genomic_DNA"/>
</dbReference>
<gene>
    <name evidence="2" type="ORF">MIT9_P0658</name>
</gene>
<dbReference type="AlphaFoldDB" id="A0AAU9CDN4"/>
<organism evidence="2 3">
    <name type="scientific">Methylomarinovum caldicuralii</name>
    <dbReference type="NCBI Taxonomy" id="438856"/>
    <lineage>
        <taxon>Bacteria</taxon>
        <taxon>Pseudomonadati</taxon>
        <taxon>Pseudomonadota</taxon>
        <taxon>Gammaproteobacteria</taxon>
        <taxon>Methylococcales</taxon>
        <taxon>Methylothermaceae</taxon>
        <taxon>Methylomarinovum</taxon>
    </lineage>
</organism>
<comment type="similarity">
    <text evidence="1">Belongs to the UPF0149 family.</text>
</comment>
<accession>A0AAU9CDN4</accession>
<dbReference type="Proteomes" id="UP001321825">
    <property type="component" value="Chromosome"/>
</dbReference>
<dbReference type="PANTHER" id="PTHR37528:SF1">
    <property type="entry name" value="UPF0149 PROTEIN YGFB"/>
    <property type="match status" value="1"/>
</dbReference>
<sequence>MTKADAYTEFDAALAAAGRPCSAAEAHGLWSGLLCGDVNVPADRAIAALDDEPAVEAGVAGRLRPLFAATRKALEDDSLGFQPLLPDDETPLPDRAQALAQWCQGFLYGLGLSGRQSWPAQIQEILRDFQAIAQLNPDAEGEEDERAFAELVEYLRVGTQLIFAEGLLEDEREAGNES</sequence>
<protein>
    <recommendedName>
        <fullName evidence="4">YecA family protein</fullName>
    </recommendedName>
</protein>
<dbReference type="RefSeq" id="WP_317706020.1">
    <property type="nucleotide sequence ID" value="NZ_AP024714.1"/>
</dbReference>
<dbReference type="SUPFAM" id="SSF101327">
    <property type="entry name" value="YgfB-like"/>
    <property type="match status" value="1"/>
</dbReference>
<dbReference type="PANTHER" id="PTHR37528">
    <property type="entry name" value="UPF0149 PROTEIN YGFB"/>
    <property type="match status" value="1"/>
</dbReference>
<evidence type="ECO:0000313" key="2">
    <source>
        <dbReference type="EMBL" id="BCX81080.1"/>
    </source>
</evidence>
<dbReference type="Pfam" id="PF03695">
    <property type="entry name" value="UPF0149"/>
    <property type="match status" value="1"/>
</dbReference>
<reference evidence="3" key="1">
    <citation type="journal article" date="2024" name="Int. J. Syst. Evol. Microbiol.">
        <title>Methylomarinovum tepidoasis sp. nov., a moderately thermophilic methanotroph of the family Methylothermaceae isolated from a deep-sea hydrothermal field.</title>
        <authorList>
            <person name="Hirayama H."/>
            <person name="Takaki Y."/>
            <person name="Abe M."/>
            <person name="Miyazaki M."/>
            <person name="Uematsu K."/>
            <person name="Matsui Y."/>
            <person name="Takai K."/>
        </authorList>
    </citation>
    <scope>NUCLEOTIDE SEQUENCE [LARGE SCALE GENOMIC DNA]</scope>
    <source>
        <strain evidence="3">IT-9</strain>
    </source>
</reference>
<dbReference type="KEGG" id="mcau:MIT9_P0658"/>
<dbReference type="InterPro" id="IPR011978">
    <property type="entry name" value="YgfB-like"/>
</dbReference>
<evidence type="ECO:0000256" key="1">
    <source>
        <dbReference type="ARBA" id="ARBA00038308"/>
    </source>
</evidence>